<keyword evidence="2" id="KW-1185">Reference proteome</keyword>
<evidence type="ECO:0008006" key="3">
    <source>
        <dbReference type="Google" id="ProtNLM"/>
    </source>
</evidence>
<dbReference type="Proteomes" id="UP001143474">
    <property type="component" value="Unassembled WGS sequence"/>
</dbReference>
<evidence type="ECO:0000313" key="1">
    <source>
        <dbReference type="EMBL" id="GLK15372.1"/>
    </source>
</evidence>
<dbReference type="AlphaFoldDB" id="A0A9W6MIJ9"/>
<reference evidence="1" key="2">
    <citation type="submission" date="2023-01" db="EMBL/GenBank/DDBJ databases">
        <authorList>
            <person name="Sun Q."/>
            <person name="Evtushenko L."/>
        </authorList>
    </citation>
    <scope>NUCLEOTIDE SEQUENCE</scope>
    <source>
        <strain evidence="1">VKM Ac-2007</strain>
    </source>
</reference>
<proteinExistence type="predicted"/>
<dbReference type="EMBL" id="BSEV01000050">
    <property type="protein sequence ID" value="GLK15372.1"/>
    <property type="molecule type" value="Genomic_DNA"/>
</dbReference>
<name>A0A9W6MIJ9_9ACTN</name>
<evidence type="ECO:0000313" key="2">
    <source>
        <dbReference type="Proteomes" id="UP001143474"/>
    </source>
</evidence>
<protein>
    <recommendedName>
        <fullName evidence="3">MafB</fullName>
    </recommendedName>
</protein>
<gene>
    <name evidence="1" type="ORF">GCM10017600_87850</name>
</gene>
<accession>A0A9W6MIJ9</accession>
<organism evidence="1 2">
    <name type="scientific">Streptosporangium carneum</name>
    <dbReference type="NCBI Taxonomy" id="47481"/>
    <lineage>
        <taxon>Bacteria</taxon>
        <taxon>Bacillati</taxon>
        <taxon>Actinomycetota</taxon>
        <taxon>Actinomycetes</taxon>
        <taxon>Streptosporangiales</taxon>
        <taxon>Streptosporangiaceae</taxon>
        <taxon>Streptosporangium</taxon>
    </lineage>
</organism>
<comment type="caution">
    <text evidence="1">The sequence shown here is derived from an EMBL/GenBank/DDBJ whole genome shotgun (WGS) entry which is preliminary data.</text>
</comment>
<sequence>MEYAKEYPEYGETLPANMKDPRWPAEDGWVKMSLTVHGVEVHYVRNKKTGETANFKFKDRTDP</sequence>
<reference evidence="1" key="1">
    <citation type="journal article" date="2014" name="Int. J. Syst. Evol. Microbiol.">
        <title>Complete genome sequence of Corynebacterium casei LMG S-19264T (=DSM 44701T), isolated from a smear-ripened cheese.</title>
        <authorList>
            <consortium name="US DOE Joint Genome Institute (JGI-PGF)"/>
            <person name="Walter F."/>
            <person name="Albersmeier A."/>
            <person name="Kalinowski J."/>
            <person name="Ruckert C."/>
        </authorList>
    </citation>
    <scope>NUCLEOTIDE SEQUENCE</scope>
    <source>
        <strain evidence="1">VKM Ac-2007</strain>
    </source>
</reference>